<evidence type="ECO:0000313" key="2">
    <source>
        <dbReference type="Proteomes" id="UP000734854"/>
    </source>
</evidence>
<organism evidence="1 2">
    <name type="scientific">Zingiber officinale</name>
    <name type="common">Ginger</name>
    <name type="synonym">Amomum zingiber</name>
    <dbReference type="NCBI Taxonomy" id="94328"/>
    <lineage>
        <taxon>Eukaryota</taxon>
        <taxon>Viridiplantae</taxon>
        <taxon>Streptophyta</taxon>
        <taxon>Embryophyta</taxon>
        <taxon>Tracheophyta</taxon>
        <taxon>Spermatophyta</taxon>
        <taxon>Magnoliopsida</taxon>
        <taxon>Liliopsida</taxon>
        <taxon>Zingiberales</taxon>
        <taxon>Zingiberaceae</taxon>
        <taxon>Zingiber</taxon>
    </lineage>
</organism>
<name>A0A8J5G0D1_ZINOF</name>
<sequence length="325" mass="36132">MTHLGTLGFWIDKKPRFGDFRETNQPQSDRILYGVLELSRDHSMGPPPIRPSLLYSIYGGGSLRVTGPAISTEIGGEEERRCGKMKRKELEEGYDEFMDFSLSSPARKIRRLWRLTPRICDILMRILKSFCALQSLFPNSALPNDASELPPTMGLVETASAMTFDDPVSCVSDIVMPSWESVHEDDSPPYPSYNEERAIVLYKPVESPLFLSPGSTDLSLRVASHFIPCLKNHVLNPGNQRLHAEEEETEADSSSLAIVPWAPSQAAMAFSGFALEPMEAEDAEVTPMQVEDTRQATGYSEGGEGFQQVPQHCMTPQLLPSLFTC</sequence>
<gene>
    <name evidence="1" type="ORF">ZIOFF_046075</name>
</gene>
<dbReference type="PANTHER" id="PTHR35510:SF1">
    <property type="entry name" value="DBH-LIKE MONOOXYGENASE"/>
    <property type="match status" value="1"/>
</dbReference>
<reference evidence="1 2" key="1">
    <citation type="submission" date="2020-08" db="EMBL/GenBank/DDBJ databases">
        <title>Plant Genome Project.</title>
        <authorList>
            <person name="Zhang R.-G."/>
        </authorList>
    </citation>
    <scope>NUCLEOTIDE SEQUENCE [LARGE SCALE GENOMIC DNA]</scope>
    <source>
        <tissue evidence="1">Rhizome</tissue>
    </source>
</reference>
<comment type="caution">
    <text evidence="1">The sequence shown here is derived from an EMBL/GenBank/DDBJ whole genome shotgun (WGS) entry which is preliminary data.</text>
</comment>
<protein>
    <submittedName>
        <fullName evidence="1">Uncharacterized protein</fullName>
    </submittedName>
</protein>
<dbReference type="PANTHER" id="PTHR35510">
    <property type="entry name" value="DBH-LIKE MONOOXYGENASE"/>
    <property type="match status" value="1"/>
</dbReference>
<keyword evidence="2" id="KW-1185">Reference proteome</keyword>
<proteinExistence type="predicted"/>
<dbReference type="Proteomes" id="UP000734854">
    <property type="component" value="Unassembled WGS sequence"/>
</dbReference>
<accession>A0A8J5G0D1</accession>
<evidence type="ECO:0000313" key="1">
    <source>
        <dbReference type="EMBL" id="KAG6498165.1"/>
    </source>
</evidence>
<dbReference type="EMBL" id="JACMSC010000012">
    <property type="protein sequence ID" value="KAG6498165.1"/>
    <property type="molecule type" value="Genomic_DNA"/>
</dbReference>
<dbReference type="AlphaFoldDB" id="A0A8J5G0D1"/>